<dbReference type="PANTHER" id="PTHR30203">
    <property type="entry name" value="OUTER MEMBRANE CATION EFFLUX PROTEIN"/>
    <property type="match status" value="1"/>
</dbReference>
<comment type="subcellular location">
    <subcellularLocation>
        <location evidence="9">Cell membrane</location>
        <topology evidence="9">Lipid-anchor</topology>
    </subcellularLocation>
    <subcellularLocation>
        <location evidence="1">Membrane</location>
    </subcellularLocation>
</comment>
<evidence type="ECO:0000313" key="11">
    <source>
        <dbReference type="EMBL" id="VVE28310.1"/>
    </source>
</evidence>
<dbReference type="InterPro" id="IPR010131">
    <property type="entry name" value="MdtP/NodT-like"/>
</dbReference>
<sequence>MSVLKVIDLKILSGPPETFQSKGFAMTAASPFFPRLRTLSAVCLAAATLGFAGCANFAGIHSDKQIASADSFATQRSLPNEGGQWPGTDWADHFGDPQLTQLIGEALASNPDLAVAQARLNAARAQVEGAGAALLPSVNLAGSVYREKFTQNTIYPPGFGGVWFTQGDVMASLDWELDLWGKNRAARSQATSQEKSVEAEDQEVHLTLSTAVARAYNQLAQQYALRDVIERQIQQRESLGKLTLDRVRAGLDTQVEQKQAESNTADANTQLAQIDGQILLTRHQLGALLGKGPDRGLDIARPSLNAQAALQLPDNVPLSLLGRRPDIVSARWAVESQLKGVDVAKARFYPDVNLNAAFGFSTFGLGKLFSASSQNIQYGPAISLPIFDGGRLRANLKGQYAAYEAAVANYDATLNKALTDIADRVSSIRANDKQLVSQRVAQDAAQHAYDLAVQRYRAGLVPQLLVLNTESALLTQETTRVNLEGARRDQQIGLIKALGGGFDANAAGLSPDADKRTSASTDTAPSAQ</sequence>
<keyword evidence="8 9" id="KW-0449">Lipoprotein</keyword>
<dbReference type="InterPro" id="IPR003423">
    <property type="entry name" value="OMP_efflux"/>
</dbReference>
<dbReference type="Gene3D" id="2.20.200.10">
    <property type="entry name" value="Outer membrane efflux proteins (OEP)"/>
    <property type="match status" value="1"/>
</dbReference>
<keyword evidence="4 9" id="KW-0812">Transmembrane</keyword>
<dbReference type="NCBIfam" id="TIGR01845">
    <property type="entry name" value="outer_NodT"/>
    <property type="match status" value="1"/>
</dbReference>
<evidence type="ECO:0000256" key="7">
    <source>
        <dbReference type="ARBA" id="ARBA00023139"/>
    </source>
</evidence>
<reference evidence="11 12" key="1">
    <citation type="submission" date="2019-08" db="EMBL/GenBank/DDBJ databases">
        <authorList>
            <person name="Peeters C."/>
        </authorList>
    </citation>
    <scope>NUCLEOTIDE SEQUENCE [LARGE SCALE GENOMIC DNA]</scope>
    <source>
        <strain evidence="11 12">LMG 30175</strain>
    </source>
</reference>
<dbReference type="Gene3D" id="1.20.1600.10">
    <property type="entry name" value="Outer membrane efflux proteins (OEP)"/>
    <property type="match status" value="1"/>
</dbReference>
<evidence type="ECO:0000256" key="8">
    <source>
        <dbReference type="ARBA" id="ARBA00023288"/>
    </source>
</evidence>
<comment type="similarity">
    <text evidence="2 9">Belongs to the outer membrane factor (OMF) (TC 1.B.17) family.</text>
</comment>
<dbReference type="GO" id="GO:0005886">
    <property type="term" value="C:plasma membrane"/>
    <property type="evidence" value="ECO:0007669"/>
    <property type="project" value="UniProtKB-SubCell"/>
</dbReference>
<gene>
    <name evidence="11" type="ORF">PTE30175_03421</name>
</gene>
<dbReference type="GO" id="GO:0015562">
    <property type="term" value="F:efflux transmembrane transporter activity"/>
    <property type="evidence" value="ECO:0007669"/>
    <property type="project" value="InterPro"/>
</dbReference>
<dbReference type="Proteomes" id="UP000414233">
    <property type="component" value="Unassembled WGS sequence"/>
</dbReference>
<evidence type="ECO:0000313" key="12">
    <source>
        <dbReference type="Proteomes" id="UP000414233"/>
    </source>
</evidence>
<evidence type="ECO:0000256" key="5">
    <source>
        <dbReference type="ARBA" id="ARBA00022729"/>
    </source>
</evidence>
<evidence type="ECO:0000256" key="10">
    <source>
        <dbReference type="SAM" id="MobiDB-lite"/>
    </source>
</evidence>
<feature type="region of interest" description="Disordered" evidence="10">
    <location>
        <begin position="507"/>
        <end position="528"/>
    </location>
</feature>
<proteinExistence type="inferred from homology"/>
<evidence type="ECO:0000256" key="4">
    <source>
        <dbReference type="ARBA" id="ARBA00022692"/>
    </source>
</evidence>
<keyword evidence="12" id="KW-1185">Reference proteome</keyword>
<name>A0A5E4WX64_9BURK</name>
<evidence type="ECO:0000256" key="1">
    <source>
        <dbReference type="ARBA" id="ARBA00004370"/>
    </source>
</evidence>
<dbReference type="SUPFAM" id="SSF56954">
    <property type="entry name" value="Outer membrane efflux proteins (OEP)"/>
    <property type="match status" value="1"/>
</dbReference>
<dbReference type="AlphaFoldDB" id="A0A5E4WX64"/>
<feature type="compositionally biased region" description="Polar residues" evidence="10">
    <location>
        <begin position="518"/>
        <end position="528"/>
    </location>
</feature>
<dbReference type="EMBL" id="CABPRZ010000014">
    <property type="protein sequence ID" value="VVE28310.1"/>
    <property type="molecule type" value="Genomic_DNA"/>
</dbReference>
<keyword evidence="6 9" id="KW-0472">Membrane</keyword>
<keyword evidence="5" id="KW-0732">Signal</keyword>
<evidence type="ECO:0000256" key="2">
    <source>
        <dbReference type="ARBA" id="ARBA00007613"/>
    </source>
</evidence>
<evidence type="ECO:0000256" key="6">
    <source>
        <dbReference type="ARBA" id="ARBA00023136"/>
    </source>
</evidence>
<protein>
    <submittedName>
        <fullName evidence="11">MarR family transcriptional regulator</fullName>
    </submittedName>
</protein>
<dbReference type="Pfam" id="PF02321">
    <property type="entry name" value="OEP"/>
    <property type="match status" value="2"/>
</dbReference>
<evidence type="ECO:0000256" key="9">
    <source>
        <dbReference type="RuleBase" id="RU362097"/>
    </source>
</evidence>
<accession>A0A5E4WX64</accession>
<organism evidence="11 12">
    <name type="scientific">Pandoraea terrae</name>
    <dbReference type="NCBI Taxonomy" id="1537710"/>
    <lineage>
        <taxon>Bacteria</taxon>
        <taxon>Pseudomonadati</taxon>
        <taxon>Pseudomonadota</taxon>
        <taxon>Betaproteobacteria</taxon>
        <taxon>Burkholderiales</taxon>
        <taxon>Burkholderiaceae</taxon>
        <taxon>Pandoraea</taxon>
    </lineage>
</organism>
<keyword evidence="3 9" id="KW-1134">Transmembrane beta strand</keyword>
<dbReference type="PANTHER" id="PTHR30203:SF20">
    <property type="entry name" value="MULTIDRUG RESISTANCE OUTER MEMBRANE PROTEIN MDTP-RELATED"/>
    <property type="match status" value="1"/>
</dbReference>
<evidence type="ECO:0000256" key="3">
    <source>
        <dbReference type="ARBA" id="ARBA00022452"/>
    </source>
</evidence>
<keyword evidence="7 9" id="KW-0564">Palmitate</keyword>